<evidence type="ECO:0000259" key="1">
    <source>
        <dbReference type="Pfam" id="PF00535"/>
    </source>
</evidence>
<dbReference type="GO" id="GO:0016740">
    <property type="term" value="F:transferase activity"/>
    <property type="evidence" value="ECO:0007669"/>
    <property type="project" value="UniProtKB-KW"/>
</dbReference>
<dbReference type="InterPro" id="IPR001173">
    <property type="entry name" value="Glyco_trans_2-like"/>
</dbReference>
<dbReference type="NCBIfam" id="TIGR04440">
    <property type="entry name" value="glyco_TIGR04440"/>
    <property type="match status" value="1"/>
</dbReference>
<feature type="domain" description="Glycosyltransferase 2-like" evidence="1">
    <location>
        <begin position="7"/>
        <end position="161"/>
    </location>
</feature>
<keyword evidence="2" id="KW-0808">Transferase</keyword>
<dbReference type="Gene3D" id="3.90.550.10">
    <property type="entry name" value="Spore Coat Polysaccharide Biosynthesis Protein SpsA, Chain A"/>
    <property type="match status" value="1"/>
</dbReference>
<comment type="caution">
    <text evidence="2">The sequence shown here is derived from an EMBL/GenBank/DDBJ whole genome shotgun (WGS) entry which is preliminary data.</text>
</comment>
<dbReference type="SUPFAM" id="SSF53448">
    <property type="entry name" value="Nucleotide-diphospho-sugar transferases"/>
    <property type="match status" value="1"/>
</dbReference>
<dbReference type="AlphaFoldDB" id="A0A5C6C003"/>
<organism evidence="2 3">
    <name type="scientific">Allorhodopirellula heiligendammensis</name>
    <dbReference type="NCBI Taxonomy" id="2714739"/>
    <lineage>
        <taxon>Bacteria</taxon>
        <taxon>Pseudomonadati</taxon>
        <taxon>Planctomycetota</taxon>
        <taxon>Planctomycetia</taxon>
        <taxon>Pirellulales</taxon>
        <taxon>Pirellulaceae</taxon>
        <taxon>Allorhodopirellula</taxon>
    </lineage>
</organism>
<dbReference type="Proteomes" id="UP000319908">
    <property type="component" value="Unassembled WGS sequence"/>
</dbReference>
<gene>
    <name evidence="2" type="ORF">Poly21_37290</name>
</gene>
<evidence type="ECO:0000313" key="2">
    <source>
        <dbReference type="EMBL" id="TWU16524.1"/>
    </source>
</evidence>
<dbReference type="RefSeq" id="WP_146408152.1">
    <property type="nucleotide sequence ID" value="NZ_SJPU01000002.1"/>
</dbReference>
<dbReference type="InterPro" id="IPR029044">
    <property type="entry name" value="Nucleotide-diphossugar_trans"/>
</dbReference>
<dbReference type="InterPro" id="IPR031042">
    <property type="entry name" value="Glyco_TIGR04440"/>
</dbReference>
<evidence type="ECO:0000313" key="3">
    <source>
        <dbReference type="Proteomes" id="UP000319908"/>
    </source>
</evidence>
<sequence length="359" mass="41014">MTDDLTLIVPTHNRSRFLRRLLHFLEERRFDADMLIVDSSDPADAAINTTLIHSYSSRLNIQYQHRDCGFAQKCGDAVASVSTPFAVFCADDDFLMPESVRSCVDYLQLNQDYSCASGIWVQVEAHRNNRCSQIRCDQIKESSATRRFQRLAGNWFSNFYSVYRIEPLRRAWQVAGGASEYEDARIFLELMLCHLGAIYGKTAVLPETHYLFELHGQNESSQLPLIANGDRANELYDRFENALARELAAIDGVPIEHAAHTVRSCYAHWRTGAAMRRDYRPTGIAKYRRKLQQSIAKIRDGISNHPTKVWTKRRLRENHRYFQTEAWRSAIDLTARFPDGMSAEQLAAESPASSLKAVA</sequence>
<reference evidence="2 3" key="1">
    <citation type="journal article" date="2020" name="Antonie Van Leeuwenhoek">
        <title>Rhodopirellula heiligendammensis sp. nov., Rhodopirellula pilleata sp. nov., and Rhodopirellula solitaria sp. nov. isolated from natural or artificial marine surfaces in Northern Germany and California, USA, and emended description of the genus Rhodopirellula.</title>
        <authorList>
            <person name="Kallscheuer N."/>
            <person name="Wiegand S."/>
            <person name="Jogler M."/>
            <person name="Boedeker C."/>
            <person name="Peeters S.H."/>
            <person name="Rast P."/>
            <person name="Heuer A."/>
            <person name="Jetten M.S.M."/>
            <person name="Rohde M."/>
            <person name="Jogler C."/>
        </authorList>
    </citation>
    <scope>NUCLEOTIDE SEQUENCE [LARGE SCALE GENOMIC DNA]</scope>
    <source>
        <strain evidence="2 3">Poly21</strain>
    </source>
</reference>
<protein>
    <submittedName>
        <fullName evidence="2">Glycosyl transferase family 2</fullName>
    </submittedName>
</protein>
<proteinExistence type="predicted"/>
<accession>A0A5C6C003</accession>
<keyword evidence="3" id="KW-1185">Reference proteome</keyword>
<name>A0A5C6C003_9BACT</name>
<dbReference type="CDD" id="cd00761">
    <property type="entry name" value="Glyco_tranf_GTA_type"/>
    <property type="match status" value="1"/>
</dbReference>
<dbReference type="OrthoDB" id="1034792at2"/>
<dbReference type="Pfam" id="PF00535">
    <property type="entry name" value="Glycos_transf_2"/>
    <property type="match status" value="1"/>
</dbReference>
<dbReference type="EMBL" id="SJPU01000002">
    <property type="protein sequence ID" value="TWU16524.1"/>
    <property type="molecule type" value="Genomic_DNA"/>
</dbReference>